<dbReference type="InterPro" id="IPR000994">
    <property type="entry name" value="Pept_M24"/>
</dbReference>
<evidence type="ECO:0000259" key="24">
    <source>
        <dbReference type="Pfam" id="PF16188"/>
    </source>
</evidence>
<dbReference type="PANTHER" id="PTHR43763:SF6">
    <property type="entry name" value="XAA-PRO AMINOPEPTIDASE 1"/>
    <property type="match status" value="1"/>
</dbReference>
<keyword evidence="9" id="KW-0645">Protease</keyword>
<dbReference type="FunFam" id="3.40.350.10:FF:000001">
    <property type="entry name" value="Putative xaa-Pro aminopeptidase 1"/>
    <property type="match status" value="1"/>
</dbReference>
<dbReference type="PANTHER" id="PTHR43763">
    <property type="entry name" value="XAA-PRO AMINOPEPTIDASE 1"/>
    <property type="match status" value="1"/>
</dbReference>
<comment type="subunit">
    <text evidence="5">Homodimer.</text>
</comment>
<feature type="domain" description="Creatinase N-terminal" evidence="23">
    <location>
        <begin position="48"/>
        <end position="145"/>
    </location>
</feature>
<evidence type="ECO:0000256" key="6">
    <source>
        <dbReference type="ARBA" id="ARBA00012574"/>
    </source>
</evidence>
<organism evidence="25 26">
    <name type="scientific">Gouania willdenowi</name>
    <name type="common">Blunt-snouted clingfish</name>
    <name type="synonym">Lepadogaster willdenowi</name>
    <dbReference type="NCBI Taxonomy" id="441366"/>
    <lineage>
        <taxon>Eukaryota</taxon>
        <taxon>Metazoa</taxon>
        <taxon>Chordata</taxon>
        <taxon>Craniata</taxon>
        <taxon>Vertebrata</taxon>
        <taxon>Euteleostomi</taxon>
        <taxon>Actinopterygii</taxon>
        <taxon>Neopterygii</taxon>
        <taxon>Teleostei</taxon>
        <taxon>Neoteleostei</taxon>
        <taxon>Acanthomorphata</taxon>
        <taxon>Ovalentaria</taxon>
        <taxon>Blenniimorphae</taxon>
        <taxon>Blenniiformes</taxon>
        <taxon>Gobiesocoidei</taxon>
        <taxon>Gobiesocidae</taxon>
        <taxon>Gobiesocinae</taxon>
        <taxon>Gouania</taxon>
    </lineage>
</organism>
<evidence type="ECO:0000256" key="13">
    <source>
        <dbReference type="ARBA" id="ARBA00023049"/>
    </source>
</evidence>
<dbReference type="FunFam" id="3.90.230.10:FF:000004">
    <property type="entry name" value="xaa-Pro aminopeptidase 1 isoform X1"/>
    <property type="match status" value="1"/>
</dbReference>
<evidence type="ECO:0000313" key="25">
    <source>
        <dbReference type="Ensembl" id="ENSGWIP00000043658.1"/>
    </source>
</evidence>
<keyword evidence="11" id="KW-0378">Hydrolase</keyword>
<dbReference type="Gene3D" id="3.40.350.10">
    <property type="entry name" value="Creatinase/prolidase N-terminal domain"/>
    <property type="match status" value="2"/>
</dbReference>
<dbReference type="GO" id="GO:0005737">
    <property type="term" value="C:cytoplasm"/>
    <property type="evidence" value="ECO:0007669"/>
    <property type="project" value="UniProtKB-SubCell"/>
</dbReference>
<proteinExistence type="inferred from homology"/>
<evidence type="ECO:0000256" key="11">
    <source>
        <dbReference type="ARBA" id="ARBA00022801"/>
    </source>
</evidence>
<dbReference type="FunFam" id="3.40.350.10:FF:000004">
    <property type="entry name" value="xaa-Pro aminopeptidase 1 isoform X1"/>
    <property type="match status" value="1"/>
</dbReference>
<dbReference type="SUPFAM" id="SSF55920">
    <property type="entry name" value="Creatinase/aminopeptidase"/>
    <property type="match status" value="1"/>
</dbReference>
<evidence type="ECO:0000256" key="17">
    <source>
        <dbReference type="ARBA" id="ARBA00071973"/>
    </source>
</evidence>
<keyword evidence="26" id="KW-1185">Reference proteome</keyword>
<keyword evidence="7" id="KW-0031">Aminopeptidase</keyword>
<dbReference type="Pfam" id="PF16188">
    <property type="entry name" value="Peptidase_M24_C"/>
    <property type="match status" value="1"/>
</dbReference>
<evidence type="ECO:0000256" key="5">
    <source>
        <dbReference type="ARBA" id="ARBA00011738"/>
    </source>
</evidence>
<dbReference type="Proteomes" id="UP000694680">
    <property type="component" value="Chromosome 1"/>
</dbReference>
<feature type="domain" description="Peptidase M24" evidence="22">
    <location>
        <begin position="399"/>
        <end position="520"/>
    </location>
</feature>
<dbReference type="GO" id="GO:0070006">
    <property type="term" value="F:metalloaminopeptidase activity"/>
    <property type="evidence" value="ECO:0007669"/>
    <property type="project" value="InterPro"/>
</dbReference>
<keyword evidence="12" id="KW-0007">Acetylation</keyword>
<evidence type="ECO:0000256" key="8">
    <source>
        <dbReference type="ARBA" id="ARBA00022490"/>
    </source>
</evidence>
<dbReference type="AlphaFoldDB" id="A0A8C5HD31"/>
<dbReference type="InterPro" id="IPR033740">
    <property type="entry name" value="Pept_M24B"/>
</dbReference>
<evidence type="ECO:0000313" key="26">
    <source>
        <dbReference type="Proteomes" id="UP000694680"/>
    </source>
</evidence>
<evidence type="ECO:0000256" key="14">
    <source>
        <dbReference type="ARBA" id="ARBA00023211"/>
    </source>
</evidence>
<gene>
    <name evidence="25" type="primary">xpnpep1</name>
</gene>
<evidence type="ECO:0000256" key="10">
    <source>
        <dbReference type="ARBA" id="ARBA00022723"/>
    </source>
</evidence>
<evidence type="ECO:0000256" key="20">
    <source>
        <dbReference type="ARBA" id="ARBA00079919"/>
    </source>
</evidence>
<sequence>MSPKITGELLRQLRHAMRNCKYFSEPIQAYIVPSGDAHQSEYIAPCDCRREFISGFNGSAGTAIITEQHAVMWTDGRYFLQASQQMDNNWTLMKMGLKETPSQEDWLISVLPENSRVGVDPWIIAADQWKTMSKALSSAGHSLVALQDNLIDVVWIDRPERPSKQLRTLGLEYTGISWHDKITALRAKMTERKITWFVATALDEIAWLFNLRGADIEYNPVFFAYSIVGMNSIRLFVDLKRLQIPAVKEHLQLDSPSKPELNIQTFPYESVYTELQAVCAALSPKDKVWICDKASCALTQVIPKFSRLLQSPIPYTPLCLAKAVKNETEIQGMKVAHIKDAVALCELFAWLEKEIPKSTVTEISCAEKAEEFRSQQKDFIGLSFPTISGVGVTFKTFFDGTTDVTRTMHFGTPSAFEKECFTYVLKGHIAVSAAIFPNGTKGHLLDSFARAALWESGLDYLHGTGHGVGCFLNVHEGPCGISYKTFADEPLEAGMIVSDEPGYYQEGSFGIRLENVVLVVAAKPKYNYRNRGSLTFEPLTLVPIQVKMMNTELLTQRERDWVNDYHRKCREVVGAELERQGKTIVAHQYC</sequence>
<feature type="domain" description="Peptidase M24 C-terminal" evidence="24">
    <location>
        <begin position="534"/>
        <end position="580"/>
    </location>
</feature>
<evidence type="ECO:0000256" key="15">
    <source>
        <dbReference type="ARBA" id="ARBA00030849"/>
    </source>
</evidence>
<reference evidence="25" key="1">
    <citation type="submission" date="2020-06" db="EMBL/GenBank/DDBJ databases">
        <authorList>
            <consortium name="Wellcome Sanger Institute Data Sharing"/>
        </authorList>
    </citation>
    <scope>NUCLEOTIDE SEQUENCE [LARGE SCALE GENOMIC DNA]</scope>
</reference>
<dbReference type="GO" id="GO:0006508">
    <property type="term" value="P:proteolysis"/>
    <property type="evidence" value="ECO:0007669"/>
    <property type="project" value="UniProtKB-KW"/>
</dbReference>
<evidence type="ECO:0000256" key="12">
    <source>
        <dbReference type="ARBA" id="ARBA00022990"/>
    </source>
</evidence>
<comment type="similarity">
    <text evidence="4">Belongs to the peptidase M24B family.</text>
</comment>
<dbReference type="Pfam" id="PF01321">
    <property type="entry name" value="Creatinase_N"/>
    <property type="match status" value="1"/>
</dbReference>
<evidence type="ECO:0000256" key="2">
    <source>
        <dbReference type="ARBA" id="ARBA00001936"/>
    </source>
</evidence>
<evidence type="ECO:0000256" key="18">
    <source>
        <dbReference type="ARBA" id="ARBA00078157"/>
    </source>
</evidence>
<evidence type="ECO:0000259" key="23">
    <source>
        <dbReference type="Pfam" id="PF01321"/>
    </source>
</evidence>
<evidence type="ECO:0000256" key="7">
    <source>
        <dbReference type="ARBA" id="ARBA00022438"/>
    </source>
</evidence>
<protein>
    <recommendedName>
        <fullName evidence="17">Xaa-Pro aminopeptidase 1</fullName>
        <ecNumber evidence="6">3.4.11.9</ecNumber>
    </recommendedName>
    <alternativeName>
        <fullName evidence="15">Aminoacylproline aminopeptidase</fullName>
    </alternativeName>
    <alternativeName>
        <fullName evidence="20">Cytosolic aminopeptidase P</fullName>
    </alternativeName>
    <alternativeName>
        <fullName evidence="18">Soluble aminopeptidase P</fullName>
    </alternativeName>
    <alternativeName>
        <fullName evidence="21">X-Pro aminopeptidase 1</fullName>
    </alternativeName>
    <alternativeName>
        <fullName evidence="19">X-prolyl aminopeptidase 1, soluble</fullName>
    </alternativeName>
</protein>
<comment type="catalytic activity">
    <reaction evidence="1">
        <text>Release of any N-terminal amino acid, including proline, that is linked to proline, even from a dipeptide or tripeptide.</text>
        <dbReference type="EC" id="3.4.11.9"/>
    </reaction>
</comment>
<dbReference type="GO" id="GO:0046872">
    <property type="term" value="F:metal ion binding"/>
    <property type="evidence" value="ECO:0007669"/>
    <property type="project" value="UniProtKB-KW"/>
</dbReference>
<dbReference type="Ensembl" id="ENSGWIT00000047351.1">
    <property type="protein sequence ID" value="ENSGWIP00000043658.1"/>
    <property type="gene ID" value="ENSGWIG00000021784.1"/>
</dbReference>
<comment type="function">
    <text evidence="16">Metalloaminopeptidase that catalyzes the removal of a penultimate prolyl residue from the N-termini of peptides, such as Arg-Pro-Pro. Contributes to the degradation of bradykinin.</text>
</comment>
<dbReference type="InterPro" id="IPR032416">
    <property type="entry name" value="Peptidase_M24_C"/>
</dbReference>
<evidence type="ECO:0000256" key="9">
    <source>
        <dbReference type="ARBA" id="ARBA00022670"/>
    </source>
</evidence>
<evidence type="ECO:0000256" key="16">
    <source>
        <dbReference type="ARBA" id="ARBA00054066"/>
    </source>
</evidence>
<comment type="cofactor">
    <cofactor evidence="2">
        <name>Mn(2+)</name>
        <dbReference type="ChEBI" id="CHEBI:29035"/>
    </cofactor>
</comment>
<dbReference type="InterPro" id="IPR000587">
    <property type="entry name" value="Creatinase_N"/>
</dbReference>
<evidence type="ECO:0000256" key="3">
    <source>
        <dbReference type="ARBA" id="ARBA00004496"/>
    </source>
</evidence>
<dbReference type="InterPro" id="IPR036005">
    <property type="entry name" value="Creatinase/aminopeptidase-like"/>
</dbReference>
<evidence type="ECO:0000256" key="4">
    <source>
        <dbReference type="ARBA" id="ARBA00008766"/>
    </source>
</evidence>
<evidence type="ECO:0000256" key="1">
    <source>
        <dbReference type="ARBA" id="ARBA00001424"/>
    </source>
</evidence>
<dbReference type="Pfam" id="PF00557">
    <property type="entry name" value="Peptidase_M24"/>
    <property type="match status" value="1"/>
</dbReference>
<dbReference type="Gene3D" id="3.90.230.10">
    <property type="entry name" value="Creatinase/methionine aminopeptidase superfamily"/>
    <property type="match status" value="2"/>
</dbReference>
<evidence type="ECO:0000256" key="19">
    <source>
        <dbReference type="ARBA" id="ARBA00079909"/>
    </source>
</evidence>
<evidence type="ECO:0000259" key="22">
    <source>
        <dbReference type="Pfam" id="PF00557"/>
    </source>
</evidence>
<keyword evidence="14" id="KW-0464">Manganese</keyword>
<dbReference type="Pfam" id="PF16189">
    <property type="entry name" value="Creatinase_N_2"/>
    <property type="match status" value="1"/>
</dbReference>
<keyword evidence="13" id="KW-0482">Metalloprotease</keyword>
<keyword evidence="8" id="KW-0963">Cytoplasm</keyword>
<dbReference type="SUPFAM" id="SSF53092">
    <property type="entry name" value="Creatinase/prolidase N-terminal domain"/>
    <property type="match status" value="1"/>
</dbReference>
<evidence type="ECO:0000256" key="21">
    <source>
        <dbReference type="ARBA" id="ARBA00081885"/>
    </source>
</evidence>
<dbReference type="EC" id="3.4.11.9" evidence="6"/>
<reference evidence="25" key="3">
    <citation type="submission" date="2025-09" db="UniProtKB">
        <authorList>
            <consortium name="Ensembl"/>
        </authorList>
    </citation>
    <scope>IDENTIFICATION</scope>
</reference>
<dbReference type="CDD" id="cd01085">
    <property type="entry name" value="APP"/>
    <property type="match status" value="1"/>
</dbReference>
<keyword evidence="10" id="KW-0479">Metal-binding</keyword>
<accession>A0A8C5HD31</accession>
<dbReference type="InterPro" id="IPR050422">
    <property type="entry name" value="X-Pro_aminopeptidase_P"/>
</dbReference>
<dbReference type="InterPro" id="IPR029149">
    <property type="entry name" value="Creatin/AminoP/Spt16_N"/>
</dbReference>
<comment type="subcellular location">
    <subcellularLocation>
        <location evidence="3">Cytoplasm</location>
    </subcellularLocation>
</comment>
<name>A0A8C5HD31_GOUWI</name>
<reference evidence="25" key="2">
    <citation type="submission" date="2025-08" db="UniProtKB">
        <authorList>
            <consortium name="Ensembl"/>
        </authorList>
    </citation>
    <scope>IDENTIFICATION</scope>
</reference>